<keyword evidence="1" id="KW-0732">Signal</keyword>
<sequence>MFNISLLVLFVVILDIQWAQASPKGMDIVIGTRSEQNGNDVNIGRGPKDVNSTAGSEYVFGSVTDQKDGKYVILGRVQKTQILMPEFSDPNGVPRYFVEAIDGPSGHVDVMSPERRRVVQKKLKFLTDLCQELKGRMYQLLSGGKNSRATINVLYDIISAETKLQVQENHFRDFNAVMPLSRSKPDNFDGDLKIIELEIEQLVVRSLAVTQSQN</sequence>
<proteinExistence type="predicted"/>
<accession>B7S887</accession>
<protein>
    <submittedName>
        <fullName evidence="2">Uncharacterized protein</fullName>
    </submittedName>
</protein>
<reference evidence="2" key="1">
    <citation type="submission" date="2007-06" db="EMBL/GenBank/DDBJ databases">
        <title>Bracovirus Evolution: Comparative Genomics of Multiple Viral and Proviral Genomes.</title>
        <authorList>
            <person name="Desjardins C.A."/>
            <person name="Gundersen-Rindal D.E."/>
            <person name="Hostetler J.B."/>
            <person name="Tallon L.J."/>
            <person name="Utterback T.R."/>
            <person name="Fuester R.W."/>
            <person name="Schatz M.C."/>
            <person name="Pedroni M.J."/>
            <person name="Fadrosh D.W."/>
            <person name="Haas B.J."/>
            <person name="Toms B.S."/>
            <person name="Chen D."/>
            <person name="Nene V."/>
        </authorList>
    </citation>
    <scope>NUCLEOTIDE SEQUENCE</scope>
</reference>
<dbReference type="EMBL" id="EF710644">
    <property type="protein sequence ID" value="ACE75111.1"/>
    <property type="molecule type" value="Genomic_DNA"/>
</dbReference>
<dbReference type="AlphaFoldDB" id="B7S887"/>
<gene>
    <name evidence="2" type="ORF">GFP_L7_0530</name>
</gene>
<feature type="signal peptide" evidence="1">
    <location>
        <begin position="1"/>
        <end position="21"/>
    </location>
</feature>
<evidence type="ECO:0000256" key="1">
    <source>
        <dbReference type="SAM" id="SignalP"/>
    </source>
</evidence>
<organism evidence="2">
    <name type="scientific">Glyptapanteles flavicoxis</name>
    <dbReference type="NCBI Taxonomy" id="463051"/>
    <lineage>
        <taxon>Eukaryota</taxon>
        <taxon>Metazoa</taxon>
        <taxon>Ecdysozoa</taxon>
        <taxon>Arthropoda</taxon>
        <taxon>Hexapoda</taxon>
        <taxon>Insecta</taxon>
        <taxon>Pterygota</taxon>
        <taxon>Neoptera</taxon>
        <taxon>Endopterygota</taxon>
        <taxon>Hymenoptera</taxon>
        <taxon>Apocrita</taxon>
        <taxon>Ichneumonoidea</taxon>
        <taxon>Braconidae</taxon>
        <taxon>Microgastrinae</taxon>
        <taxon>Glyptapanteles</taxon>
    </lineage>
</organism>
<evidence type="ECO:0000313" key="2">
    <source>
        <dbReference type="EMBL" id="ACE75111.1"/>
    </source>
</evidence>
<feature type="chain" id="PRO_5002863098" evidence="1">
    <location>
        <begin position="22"/>
        <end position="214"/>
    </location>
</feature>
<name>B7S887_9HYME</name>